<evidence type="ECO:0000313" key="3">
    <source>
        <dbReference type="Proteomes" id="UP000691718"/>
    </source>
</evidence>
<organism evidence="2 3">
    <name type="scientific">Parnassius apollo</name>
    <name type="common">Apollo butterfly</name>
    <name type="synonym">Papilio apollo</name>
    <dbReference type="NCBI Taxonomy" id="110799"/>
    <lineage>
        <taxon>Eukaryota</taxon>
        <taxon>Metazoa</taxon>
        <taxon>Ecdysozoa</taxon>
        <taxon>Arthropoda</taxon>
        <taxon>Hexapoda</taxon>
        <taxon>Insecta</taxon>
        <taxon>Pterygota</taxon>
        <taxon>Neoptera</taxon>
        <taxon>Endopterygota</taxon>
        <taxon>Lepidoptera</taxon>
        <taxon>Glossata</taxon>
        <taxon>Ditrysia</taxon>
        <taxon>Papilionoidea</taxon>
        <taxon>Papilionidae</taxon>
        <taxon>Parnassiinae</taxon>
        <taxon>Parnassini</taxon>
        <taxon>Parnassius</taxon>
        <taxon>Parnassius</taxon>
    </lineage>
</organism>
<feature type="region of interest" description="Disordered" evidence="1">
    <location>
        <begin position="1"/>
        <end position="23"/>
    </location>
</feature>
<evidence type="ECO:0000256" key="1">
    <source>
        <dbReference type="SAM" id="MobiDB-lite"/>
    </source>
</evidence>
<protein>
    <submittedName>
        <fullName evidence="2">(apollo) hypothetical protein</fullName>
    </submittedName>
</protein>
<sequence length="67" mass="6606">MSNSQKSKFSGGGMGWWGRQSHAGRRSVCTLHESAGGACGGAGGGAGGGACSDSDERGCGREQSTAR</sequence>
<gene>
    <name evidence="2" type="ORF">PAPOLLO_LOCUS28235</name>
</gene>
<feature type="region of interest" description="Disordered" evidence="1">
    <location>
        <begin position="42"/>
        <end position="67"/>
    </location>
</feature>
<dbReference type="AlphaFoldDB" id="A0A8S3YAQ7"/>
<comment type="caution">
    <text evidence="2">The sequence shown here is derived from an EMBL/GenBank/DDBJ whole genome shotgun (WGS) entry which is preliminary data.</text>
</comment>
<evidence type="ECO:0000313" key="2">
    <source>
        <dbReference type="EMBL" id="CAG5059894.1"/>
    </source>
</evidence>
<reference evidence="2" key="1">
    <citation type="submission" date="2021-04" db="EMBL/GenBank/DDBJ databases">
        <authorList>
            <person name="Tunstrom K."/>
        </authorList>
    </citation>
    <scope>NUCLEOTIDE SEQUENCE</scope>
</reference>
<dbReference type="Proteomes" id="UP000691718">
    <property type="component" value="Unassembled WGS sequence"/>
</dbReference>
<name>A0A8S3YAQ7_PARAO</name>
<proteinExistence type="predicted"/>
<accession>A0A8S3YAQ7</accession>
<dbReference type="EMBL" id="CAJQZP010001707">
    <property type="protein sequence ID" value="CAG5059894.1"/>
    <property type="molecule type" value="Genomic_DNA"/>
</dbReference>
<keyword evidence="3" id="KW-1185">Reference proteome</keyword>